<evidence type="ECO:0000256" key="2">
    <source>
        <dbReference type="SAM" id="Phobius"/>
    </source>
</evidence>
<dbReference type="InterPro" id="IPR001036">
    <property type="entry name" value="Acrflvin-R"/>
</dbReference>
<dbReference type="Pfam" id="PF00873">
    <property type="entry name" value="ACR_tran"/>
    <property type="match status" value="2"/>
</dbReference>
<feature type="compositionally biased region" description="Low complexity" evidence="1">
    <location>
        <begin position="247"/>
        <end position="270"/>
    </location>
</feature>
<feature type="transmembrane region" description="Helical" evidence="2">
    <location>
        <begin position="1023"/>
        <end position="1046"/>
    </location>
</feature>
<keyword evidence="2" id="KW-1133">Transmembrane helix</keyword>
<feature type="transmembrane region" description="Helical" evidence="2">
    <location>
        <begin position="992"/>
        <end position="1011"/>
    </location>
</feature>
<reference evidence="3 4" key="1">
    <citation type="submission" date="2019-10" db="EMBL/GenBank/DDBJ databases">
        <authorList>
            <person name="Karimi E."/>
        </authorList>
    </citation>
    <scope>NUCLEOTIDE SEQUENCE [LARGE SCALE GENOMIC DNA]</scope>
    <source>
        <strain evidence="3">Exiguobacterium sp. 9Y</strain>
    </source>
</reference>
<dbReference type="Gene3D" id="3.30.70.1440">
    <property type="entry name" value="Multidrug efflux transporter AcrB pore domain"/>
    <property type="match status" value="1"/>
</dbReference>
<sequence length="1059" mass="113955">MKRIIQFSVNNKFALWLLTIIITVAGIYAGTTMKLETLPDITTPTVSVTTIYPGATPEQVLDEVSRELESNVENLSGVETVRSTSFQNASNLQIDYSFSTDMDEAEQQVKEALANVELPEGAQEPNVSRISFDAFPVVGFAVSDEKRSLSELTKLVETELQPKLEGIEGAQTVQIAGQEIRRIEIRFDDEKLQQYGLTEDNVKQLIQANDSRLALGLYELGDKEQAVVLDGKATTVTELKNLRLPYTPQQAASDTPAAPSQAPTTPQVPTEGQAPTEGQVPTEGQTPTEGQAPTPTQVPTVKLSELAKVEDKGIEESISRSNGERSIGIQVTKSQDANTVDVVTAVKETIQDFEKENGSVKTSVTLDQGKPIEESVSTMISKALIGALFAIIIILLFLRNFKSTIIAVISIPLSLLMAILVLKQMDISLNIMTLGAMTVAIGRVVDDSIVVIENIYRRLTDPGEKLKGKALIIDATREVFIPVASSTIVTIAVFLPLGFVTGFVGELFLPFALTVVFALFASLIVAVTVVPMFADSLFKRGKAPKPEKEDGGKLANWYRGVLNWSLNHKLVVFGLAVLMLVGSFALVPTIGVNFLNQEGEKTFYVTYNPKPGQTLDDSLEAADQAEAYFDKQKNIDNLQFTVGGENPLNPGNTKQAVFIAQYDPDTEDFADVKQQAVNDLNEAIPTGEWKEQDFSGGAGSSGVSYSVFANSIEDLETITPKFVKAIEGESKYVRKVTTDLKDSYTQYTFEVDQQKAAEFGVSTAQLAQGIANVQGVEKPLSTIKVDGKELDVIVPNEQTTYDSINDLEEADITTPLGVKKLSDFVSVKKGTTPDSLNERDGKLVTTVTAELKTDKATEASQAIDDAVKTIDLPTGVSYKVGGVTEQIQESFTQLGLAMAAAVAIVYLVLVVTFGGALTPLVILFSLPFAIIGGLLALLITGETISVSSLIGALMLIGIVVTNAIVLIDRVIHKENEGLATREALLDAAGTRLRPILMTALATIGALSPLALGLEGGALISKGLGVTVIGGLTSSTLLTLLIVPIVYEFLARFRKKKSTD</sequence>
<feature type="transmembrane region" description="Helical" evidence="2">
    <location>
        <begin position="946"/>
        <end position="971"/>
    </location>
</feature>
<keyword evidence="4" id="KW-1185">Reference proteome</keyword>
<dbReference type="PANTHER" id="PTHR32063:SF0">
    <property type="entry name" value="SWARMING MOTILITY PROTEIN SWRC"/>
    <property type="match status" value="1"/>
</dbReference>
<dbReference type="AlphaFoldDB" id="A0A653I657"/>
<feature type="transmembrane region" description="Helical" evidence="2">
    <location>
        <begin position="479"/>
        <end position="501"/>
    </location>
</feature>
<dbReference type="PRINTS" id="PR00702">
    <property type="entry name" value="ACRIFLAVINRP"/>
</dbReference>
<feature type="compositionally biased region" description="Polar residues" evidence="1">
    <location>
        <begin position="282"/>
        <end position="299"/>
    </location>
</feature>
<keyword evidence="2" id="KW-0472">Membrane</keyword>
<dbReference type="EMBL" id="CABWKQ010000011">
    <property type="protein sequence ID" value="VWX34533.1"/>
    <property type="molecule type" value="Genomic_DNA"/>
</dbReference>
<dbReference type="Gene3D" id="3.30.70.1430">
    <property type="entry name" value="Multidrug efflux transporter AcrB pore domain"/>
    <property type="match status" value="2"/>
</dbReference>
<dbReference type="SUPFAM" id="SSF82714">
    <property type="entry name" value="Multidrug efflux transporter AcrB TolC docking domain, DN and DC subdomains"/>
    <property type="match status" value="2"/>
</dbReference>
<accession>A0A653I657</accession>
<feature type="transmembrane region" description="Helical" evidence="2">
    <location>
        <begin position="894"/>
        <end position="913"/>
    </location>
</feature>
<feature type="transmembrane region" description="Helical" evidence="2">
    <location>
        <begin position="570"/>
        <end position="595"/>
    </location>
</feature>
<evidence type="ECO:0000313" key="3">
    <source>
        <dbReference type="EMBL" id="VWX34533.1"/>
    </source>
</evidence>
<gene>
    <name evidence="3" type="primary">srfP</name>
    <name evidence="3" type="ORF">EXIGUO9Y_190030</name>
</gene>
<dbReference type="SUPFAM" id="SSF82866">
    <property type="entry name" value="Multidrug efflux transporter AcrB transmembrane domain"/>
    <property type="match status" value="2"/>
</dbReference>
<evidence type="ECO:0000256" key="1">
    <source>
        <dbReference type="SAM" id="MobiDB-lite"/>
    </source>
</evidence>
<dbReference type="SUPFAM" id="SSF82693">
    <property type="entry name" value="Multidrug efflux transporter AcrB pore domain, PN1, PN2, PC1 and PC2 subdomains"/>
    <property type="match status" value="2"/>
</dbReference>
<feature type="transmembrane region" description="Helical" evidence="2">
    <location>
        <begin position="507"/>
        <end position="534"/>
    </location>
</feature>
<name>A0A653I657_9BACL</name>
<organism evidence="3 4">
    <name type="scientific">Exiguobacterium oxidotolerans</name>
    <dbReference type="NCBI Taxonomy" id="223958"/>
    <lineage>
        <taxon>Bacteria</taxon>
        <taxon>Bacillati</taxon>
        <taxon>Bacillota</taxon>
        <taxon>Bacilli</taxon>
        <taxon>Bacillales</taxon>
        <taxon>Bacillales Family XII. Incertae Sedis</taxon>
        <taxon>Exiguobacterium</taxon>
    </lineage>
</organism>
<feature type="transmembrane region" description="Helical" evidence="2">
    <location>
        <begin position="427"/>
        <end position="445"/>
    </location>
</feature>
<dbReference type="PANTHER" id="PTHR32063">
    <property type="match status" value="1"/>
</dbReference>
<dbReference type="GO" id="GO:0005886">
    <property type="term" value="C:plasma membrane"/>
    <property type="evidence" value="ECO:0007669"/>
    <property type="project" value="TreeGrafter"/>
</dbReference>
<evidence type="ECO:0000313" key="4">
    <source>
        <dbReference type="Proteomes" id="UP000439752"/>
    </source>
</evidence>
<dbReference type="Proteomes" id="UP000439752">
    <property type="component" value="Unassembled WGS sequence"/>
</dbReference>
<dbReference type="InterPro" id="IPR027463">
    <property type="entry name" value="AcrB_DN_DC_subdom"/>
</dbReference>
<keyword evidence="2" id="KW-0812">Transmembrane</keyword>
<dbReference type="Gene3D" id="3.30.70.1320">
    <property type="entry name" value="Multidrug efflux transporter AcrB pore domain like"/>
    <property type="match status" value="2"/>
</dbReference>
<dbReference type="Gene3D" id="3.30.2090.10">
    <property type="entry name" value="Multidrug efflux transporter AcrB TolC docking domain, DN and DC subdomains"/>
    <property type="match status" value="3"/>
</dbReference>
<dbReference type="Gene3D" id="1.20.1640.10">
    <property type="entry name" value="Multidrug efflux transporter AcrB transmembrane domain"/>
    <property type="match status" value="3"/>
</dbReference>
<dbReference type="GO" id="GO:0042910">
    <property type="term" value="F:xenobiotic transmembrane transporter activity"/>
    <property type="evidence" value="ECO:0007669"/>
    <property type="project" value="TreeGrafter"/>
</dbReference>
<protein>
    <submittedName>
        <fullName evidence="3">Surfactin exporter involved in surfactin self-resistance</fullName>
    </submittedName>
</protein>
<dbReference type="RefSeq" id="WP_159172980.1">
    <property type="nucleotide sequence ID" value="NZ_LR732311.1"/>
</dbReference>
<feature type="region of interest" description="Disordered" evidence="1">
    <location>
        <begin position="245"/>
        <end position="306"/>
    </location>
</feature>
<feature type="transmembrane region" description="Helical" evidence="2">
    <location>
        <begin position="405"/>
        <end position="421"/>
    </location>
</feature>
<feature type="transmembrane region" description="Helical" evidence="2">
    <location>
        <begin position="920"/>
        <end position="940"/>
    </location>
</feature>
<proteinExistence type="predicted"/>
<feature type="transmembrane region" description="Helical" evidence="2">
    <location>
        <begin position="379"/>
        <end position="398"/>
    </location>
</feature>